<organism evidence="3 4">
    <name type="scientific">Desulfobotulus mexicanus</name>
    <dbReference type="NCBI Taxonomy" id="2586642"/>
    <lineage>
        <taxon>Bacteria</taxon>
        <taxon>Pseudomonadati</taxon>
        <taxon>Thermodesulfobacteriota</taxon>
        <taxon>Desulfobacteria</taxon>
        <taxon>Desulfobacterales</taxon>
        <taxon>Desulfobacteraceae</taxon>
        <taxon>Desulfobotulus</taxon>
    </lineage>
</organism>
<reference evidence="3 4" key="1">
    <citation type="submission" date="2019-06" db="EMBL/GenBank/DDBJ databases">
        <title>Desulfobotulus mexicanus sp. nov., a novel sulfate-reducing bacterium isolated from the sediment of an alkaline crater lake in Mexico.</title>
        <authorList>
            <person name="Hirschler-Rea A."/>
        </authorList>
    </citation>
    <scope>NUCLEOTIDE SEQUENCE [LARGE SCALE GENOMIC DNA]</scope>
    <source>
        <strain evidence="3 4">PAR22N</strain>
    </source>
</reference>
<dbReference type="EMBL" id="VDMB01000033">
    <property type="protein sequence ID" value="TYT73367.1"/>
    <property type="molecule type" value="Genomic_DNA"/>
</dbReference>
<dbReference type="AlphaFoldDB" id="A0A5S5MCB2"/>
<evidence type="ECO:0000313" key="3">
    <source>
        <dbReference type="EMBL" id="TYT73367.1"/>
    </source>
</evidence>
<dbReference type="Proteomes" id="UP000321899">
    <property type="component" value="Unassembled WGS sequence"/>
</dbReference>
<name>A0A5S5MCB2_9BACT</name>
<dbReference type="Pfam" id="PF07603">
    <property type="entry name" value="Lcl_C"/>
    <property type="match status" value="1"/>
</dbReference>
<keyword evidence="1" id="KW-0472">Membrane</keyword>
<dbReference type="InterPro" id="IPR045466">
    <property type="entry name" value="DUF6498"/>
</dbReference>
<feature type="transmembrane region" description="Helical" evidence="1">
    <location>
        <begin position="236"/>
        <end position="256"/>
    </location>
</feature>
<feature type="transmembrane region" description="Helical" evidence="1">
    <location>
        <begin position="130"/>
        <end position="154"/>
    </location>
</feature>
<accession>A0A5S5MCB2</accession>
<dbReference type="OrthoDB" id="5510735at2"/>
<sequence length="424" mass="48405">MMTVTEKEYPAANFIPDLLAFVISLLFAFHMQWEMADLVWSLWLSSLVLGYLTFFSACAGAVYYVLMQKDSTEYRNVKDILIALAGCLFFLAFFSFHFGAFHSAHASFLSSFFPLEGLEAELKGLGLNPIHMWAFVFKNLLFPYSFFLVAVVIAEREHVFSHLLKGIRAGSGIRVYENKDSNPLADIIMRPYINVIRMHFLIFFFAFCYYHNTDDWFVFATVYAVYFFPWQSIHGLWAKIILIGITLMIVFSLSFFTETGSRKSRGQDSHIIDAEIIARDGRFIAYSDAMVLDTETGLMWAAADSGGNQTWSNALIYCRNYRGGGYRDWRMPTAMELKTLYDKNQGYLYGRQTQWTVHLTELIHLSVPSIWSSDKNKDGAIRVNFIYGTENPTPMSGGSLRRSVAALPVRKHSDGRIYDADLGI</sequence>
<gene>
    <name evidence="3" type="ORF">FIM25_15515</name>
</gene>
<comment type="caution">
    <text evidence="3">The sequence shown here is derived from an EMBL/GenBank/DDBJ whole genome shotgun (WGS) entry which is preliminary data.</text>
</comment>
<feature type="transmembrane region" description="Helical" evidence="1">
    <location>
        <begin position="79"/>
        <end position="101"/>
    </location>
</feature>
<evidence type="ECO:0000313" key="4">
    <source>
        <dbReference type="Proteomes" id="UP000321899"/>
    </source>
</evidence>
<evidence type="ECO:0000256" key="1">
    <source>
        <dbReference type="SAM" id="Phobius"/>
    </source>
</evidence>
<keyword evidence="1" id="KW-0812">Transmembrane</keyword>
<keyword evidence="1" id="KW-1133">Transmembrane helix</keyword>
<feature type="transmembrane region" description="Helical" evidence="1">
    <location>
        <begin position="43"/>
        <end position="67"/>
    </location>
</feature>
<keyword evidence="4" id="KW-1185">Reference proteome</keyword>
<dbReference type="RefSeq" id="WP_139450770.1">
    <property type="nucleotide sequence ID" value="NZ_VDMB01000033.1"/>
</dbReference>
<feature type="transmembrane region" description="Helical" evidence="1">
    <location>
        <begin position="12"/>
        <end position="31"/>
    </location>
</feature>
<protein>
    <submittedName>
        <fullName evidence="3">DUF1566 domain-containing protein</fullName>
    </submittedName>
</protein>
<feature type="transmembrane region" description="Helical" evidence="1">
    <location>
        <begin position="192"/>
        <end position="212"/>
    </location>
</feature>
<proteinExistence type="predicted"/>
<dbReference type="InterPro" id="IPR011460">
    <property type="entry name" value="Lcl_C"/>
</dbReference>
<dbReference type="Pfam" id="PF20108">
    <property type="entry name" value="DUF6498"/>
    <property type="match status" value="1"/>
</dbReference>
<feature type="domain" description="Lcl C-terminal" evidence="2">
    <location>
        <begin position="290"/>
        <end position="400"/>
    </location>
</feature>
<evidence type="ECO:0000259" key="2">
    <source>
        <dbReference type="Pfam" id="PF07603"/>
    </source>
</evidence>